<organism evidence="4 5">
    <name type="scientific">Candidatus Intestinimonas pullistercoris</name>
    <dbReference type="NCBI Taxonomy" id="2838623"/>
    <lineage>
        <taxon>Bacteria</taxon>
        <taxon>Bacillati</taxon>
        <taxon>Bacillota</taxon>
        <taxon>Clostridia</taxon>
        <taxon>Eubacteriales</taxon>
        <taxon>Intestinimonas</taxon>
    </lineage>
</organism>
<protein>
    <submittedName>
        <fullName evidence="4">Aminotransferase class I/II-fold pyridoxal phosphate-dependent enzyme</fullName>
    </submittedName>
</protein>
<dbReference type="Gene3D" id="3.40.640.10">
    <property type="entry name" value="Type I PLP-dependent aspartate aminotransferase-like (Major domain)"/>
    <property type="match status" value="1"/>
</dbReference>
<dbReference type="InterPro" id="IPR015424">
    <property type="entry name" value="PyrdxlP-dep_Trfase"/>
</dbReference>
<name>A0A9D2P2A6_9FIRM</name>
<dbReference type="CDD" id="cd00609">
    <property type="entry name" value="AAT_like"/>
    <property type="match status" value="1"/>
</dbReference>
<dbReference type="AlphaFoldDB" id="A0A9D2P2A6"/>
<keyword evidence="4" id="KW-0032">Aminotransferase</keyword>
<keyword evidence="2" id="KW-0663">Pyridoxal phosphate</keyword>
<comment type="caution">
    <text evidence="4">The sequence shown here is derived from an EMBL/GenBank/DDBJ whole genome shotgun (WGS) entry which is preliminary data.</text>
</comment>
<dbReference type="PANTHER" id="PTHR42885:SF1">
    <property type="entry name" value="THREONINE-PHOSPHATE DECARBOXYLASE"/>
    <property type="match status" value="1"/>
</dbReference>
<dbReference type="EMBL" id="DWWJ01000130">
    <property type="protein sequence ID" value="HJC41364.1"/>
    <property type="molecule type" value="Genomic_DNA"/>
</dbReference>
<feature type="domain" description="Aminotransferase class I/classII large" evidence="3">
    <location>
        <begin position="20"/>
        <end position="347"/>
    </location>
</feature>
<evidence type="ECO:0000313" key="5">
    <source>
        <dbReference type="Proteomes" id="UP000823882"/>
    </source>
</evidence>
<dbReference type="InterPro" id="IPR015421">
    <property type="entry name" value="PyrdxlP-dep_Trfase_major"/>
</dbReference>
<dbReference type="SUPFAM" id="SSF53383">
    <property type="entry name" value="PLP-dependent transferases"/>
    <property type="match status" value="1"/>
</dbReference>
<dbReference type="GO" id="GO:0030170">
    <property type="term" value="F:pyridoxal phosphate binding"/>
    <property type="evidence" value="ECO:0007669"/>
    <property type="project" value="InterPro"/>
</dbReference>
<dbReference type="PANTHER" id="PTHR42885">
    <property type="entry name" value="HISTIDINOL-PHOSPHATE AMINOTRANSFERASE-RELATED"/>
    <property type="match status" value="1"/>
</dbReference>
<reference evidence="4" key="1">
    <citation type="journal article" date="2021" name="PeerJ">
        <title>Extensive microbial diversity within the chicken gut microbiome revealed by metagenomics and culture.</title>
        <authorList>
            <person name="Gilroy R."/>
            <person name="Ravi A."/>
            <person name="Getino M."/>
            <person name="Pursley I."/>
            <person name="Horton D.L."/>
            <person name="Alikhan N.F."/>
            <person name="Baker D."/>
            <person name="Gharbi K."/>
            <person name="Hall N."/>
            <person name="Watson M."/>
            <person name="Adriaenssens E.M."/>
            <person name="Foster-Nyarko E."/>
            <person name="Jarju S."/>
            <person name="Secka A."/>
            <person name="Antonio M."/>
            <person name="Oren A."/>
            <person name="Chaudhuri R.R."/>
            <person name="La Ragione R."/>
            <person name="Hildebrand F."/>
            <person name="Pallen M.J."/>
        </authorList>
    </citation>
    <scope>NUCLEOTIDE SEQUENCE</scope>
    <source>
        <strain evidence="4">CHK186-1790</strain>
    </source>
</reference>
<comment type="cofactor">
    <cofactor evidence="1">
        <name>pyridoxal 5'-phosphate</name>
        <dbReference type="ChEBI" id="CHEBI:597326"/>
    </cofactor>
</comment>
<evidence type="ECO:0000313" key="4">
    <source>
        <dbReference type="EMBL" id="HJC41364.1"/>
    </source>
</evidence>
<dbReference type="Gene3D" id="3.90.1150.10">
    <property type="entry name" value="Aspartate Aminotransferase, domain 1"/>
    <property type="match status" value="1"/>
</dbReference>
<accession>A0A9D2P2A6</accession>
<keyword evidence="4" id="KW-0808">Transferase</keyword>
<dbReference type="Proteomes" id="UP000823882">
    <property type="component" value="Unassembled WGS sequence"/>
</dbReference>
<dbReference type="Pfam" id="PF00155">
    <property type="entry name" value="Aminotran_1_2"/>
    <property type="match status" value="1"/>
</dbReference>
<evidence type="ECO:0000256" key="2">
    <source>
        <dbReference type="ARBA" id="ARBA00022898"/>
    </source>
</evidence>
<evidence type="ECO:0000256" key="1">
    <source>
        <dbReference type="ARBA" id="ARBA00001933"/>
    </source>
</evidence>
<reference evidence="4" key="2">
    <citation type="submission" date="2021-04" db="EMBL/GenBank/DDBJ databases">
        <authorList>
            <person name="Gilroy R."/>
        </authorList>
    </citation>
    <scope>NUCLEOTIDE SEQUENCE</scope>
    <source>
        <strain evidence="4">CHK186-1790</strain>
    </source>
</reference>
<proteinExistence type="predicted"/>
<sequence>MKESTHGGDLVAARAVWGGEVLDFSANLNPLGMPESVRQAAVGAVKEAVHYPDPLCRALSAAIARRDGVAPEQVLCGNGAADLVFRLAFSERPRRALVTAPTFSEYEEAVSAAGCGVVRHVLDPERDFDLTEAVLDDLEPGLDLAFFCTPNNPTGRVIRRELMEAILEKCRAAGIRLVVDECFLALSDGGEEASLAGYLEQYPNLLLLRAFTKSYAMPGLRLGYCLSADTALLDRLSRCAQPWSVSGPAQAAGLAAAAEPLHPLLARQLIAPERSWLTQAMEGLGLRVFPSAANYLLFRAPGVSDLKERLLGRGVLIRSCANYPGLGEDYYRVAVRLRGENERLIQAMKEVL</sequence>
<dbReference type="InterPro" id="IPR004839">
    <property type="entry name" value="Aminotransferase_I/II_large"/>
</dbReference>
<gene>
    <name evidence="4" type="ORF">H9701_07415</name>
</gene>
<dbReference type="InterPro" id="IPR015422">
    <property type="entry name" value="PyrdxlP-dep_Trfase_small"/>
</dbReference>
<evidence type="ECO:0000259" key="3">
    <source>
        <dbReference type="Pfam" id="PF00155"/>
    </source>
</evidence>
<dbReference type="GO" id="GO:0008483">
    <property type="term" value="F:transaminase activity"/>
    <property type="evidence" value="ECO:0007669"/>
    <property type="project" value="UniProtKB-KW"/>
</dbReference>